<dbReference type="PANTHER" id="PTHR33119">
    <property type="entry name" value="IFI3P"/>
    <property type="match status" value="1"/>
</dbReference>
<sequence length="834" mass="95207">MSAEKPSKLAKLYPHPLDGKTYGRVVGYRERCMREFSQAVREKPNWTEKILDRSLFVKWIREAEVQNREMGDTDVVVWDVPQVKLVYDELLNAYKPYVEQRREIGDFIEPDIDNVWRSDRLIDEGLRDELMQAIATLENVPEEEKDWHPGSEGQVLDLVHPSLWPLMYNVTINNATGKPIRTSDKFLEAKDDETTVLQEILREKQKASANAPAESKGSNNADKDCKDTGDGIEDLSDDSGDDDIPLIRQSKGDDGDTSGAKRRMPDTNQESGDDVPLIQQTHKSVLEMKLTKPRLTIEDSDGVIEYGETDESEYDEEMEDEEEAKDEEKKDGTEVDNNRQEEGEQPVHPVAFSAAPDTGGFQLGEGFATRPVNQGFSLPAAVSDQNGQDSLPQYDFTSYFAVEGAEQNGGGENDEEDDGEDEDEDDFYDDRDSSDEEAYDPATAWSKKFCWLPSQFIISEKGETRINSYINNLSSPDQKRLFYPILEKIFSKFVPLFNHVLADLSAQKYSLARTWAPRSHSYAHYDEYVPRLTPRKHEEIWNQVLGQFERGEEITTSLEKSAKKKKGWHKLVKGTPDEGLDFDEDENFQVWDLGSPYVDNIKWYPPEITPTVGLEGKKLKVIVKMANIMLQPEKPKYAGGSWHVEAMMNERIVATGIYYYHQENITESSLSFRRTVEYSVSEEDHGTNEGIINDMDESTVQEVGEIKTKEHRAIAFPNIYQHWVSPFQLADPTKPGFRKILVFFLCDPNDDTIPTTRNVAPQQPEHRADVEAVLREGPLGRLPEEVFRMVMRDLPPVTSLEEAKKYRDELMRERSAFMDGTQAIQGRGFNLCEH</sequence>
<evidence type="ECO:0000259" key="3">
    <source>
        <dbReference type="Pfam" id="PF21666"/>
    </source>
</evidence>
<proteinExistence type="predicted"/>
<feature type="compositionally biased region" description="Acidic residues" evidence="1">
    <location>
        <begin position="230"/>
        <end position="244"/>
    </location>
</feature>
<feature type="domain" description="DUF4246" evidence="2">
    <location>
        <begin position="434"/>
        <end position="768"/>
    </location>
</feature>
<gene>
    <name evidence="4" type="ORF">TWF694_008047</name>
</gene>
<comment type="caution">
    <text evidence="4">The sequence shown here is derived from an EMBL/GenBank/DDBJ whole genome shotgun (WGS) entry which is preliminary data.</text>
</comment>
<feature type="region of interest" description="Disordered" evidence="1">
    <location>
        <begin position="204"/>
        <end position="372"/>
    </location>
</feature>
<evidence type="ECO:0000313" key="5">
    <source>
        <dbReference type="Proteomes" id="UP001365542"/>
    </source>
</evidence>
<feature type="compositionally biased region" description="Basic and acidic residues" evidence="1">
    <location>
        <begin position="326"/>
        <end position="342"/>
    </location>
</feature>
<feature type="region of interest" description="Disordered" evidence="1">
    <location>
        <begin position="405"/>
        <end position="440"/>
    </location>
</feature>
<keyword evidence="5" id="KW-1185">Reference proteome</keyword>
<dbReference type="EMBL" id="JAVHJO010000004">
    <property type="protein sequence ID" value="KAK6540654.1"/>
    <property type="molecule type" value="Genomic_DNA"/>
</dbReference>
<dbReference type="AlphaFoldDB" id="A0AAV9XEX5"/>
<evidence type="ECO:0000313" key="4">
    <source>
        <dbReference type="EMBL" id="KAK6540654.1"/>
    </source>
</evidence>
<evidence type="ECO:0000256" key="1">
    <source>
        <dbReference type="SAM" id="MobiDB-lite"/>
    </source>
</evidence>
<evidence type="ECO:0000259" key="2">
    <source>
        <dbReference type="Pfam" id="PF14033"/>
    </source>
</evidence>
<dbReference type="InterPro" id="IPR049207">
    <property type="entry name" value="DUF4246_N"/>
</dbReference>
<organism evidence="4 5">
    <name type="scientific">Orbilia ellipsospora</name>
    <dbReference type="NCBI Taxonomy" id="2528407"/>
    <lineage>
        <taxon>Eukaryota</taxon>
        <taxon>Fungi</taxon>
        <taxon>Dikarya</taxon>
        <taxon>Ascomycota</taxon>
        <taxon>Pezizomycotina</taxon>
        <taxon>Orbiliomycetes</taxon>
        <taxon>Orbiliales</taxon>
        <taxon>Orbiliaceae</taxon>
        <taxon>Orbilia</taxon>
    </lineage>
</organism>
<dbReference type="Pfam" id="PF21666">
    <property type="entry name" value="DUF4246_N"/>
    <property type="match status" value="1"/>
</dbReference>
<feature type="domain" description="DUF4246" evidence="3">
    <location>
        <begin position="9"/>
        <end position="62"/>
    </location>
</feature>
<dbReference type="InterPro" id="IPR025340">
    <property type="entry name" value="DUF4246"/>
</dbReference>
<dbReference type="InterPro" id="IPR049192">
    <property type="entry name" value="DUF4246_C"/>
</dbReference>
<dbReference type="Pfam" id="PF14033">
    <property type="entry name" value="DUF4246"/>
    <property type="match status" value="2"/>
</dbReference>
<feature type="compositionally biased region" description="Acidic residues" evidence="1">
    <location>
        <begin position="298"/>
        <end position="325"/>
    </location>
</feature>
<dbReference type="Proteomes" id="UP001365542">
    <property type="component" value="Unassembled WGS sequence"/>
</dbReference>
<dbReference type="PANTHER" id="PTHR33119:SF1">
    <property type="entry name" value="FE2OG DIOXYGENASE DOMAIN-CONTAINING PROTEIN"/>
    <property type="match status" value="1"/>
</dbReference>
<accession>A0AAV9XEX5</accession>
<feature type="compositionally biased region" description="Acidic residues" evidence="1">
    <location>
        <begin position="412"/>
        <end position="439"/>
    </location>
</feature>
<name>A0AAV9XEX5_9PEZI</name>
<protein>
    <submittedName>
        <fullName evidence="4">Uncharacterized protein</fullName>
    </submittedName>
</protein>
<feature type="domain" description="DUF4246" evidence="2">
    <location>
        <begin position="84"/>
        <end position="177"/>
    </location>
</feature>
<reference evidence="4 5" key="1">
    <citation type="submission" date="2019-10" db="EMBL/GenBank/DDBJ databases">
        <authorList>
            <person name="Palmer J.M."/>
        </authorList>
    </citation>
    <scope>NUCLEOTIDE SEQUENCE [LARGE SCALE GENOMIC DNA]</scope>
    <source>
        <strain evidence="4 5">TWF694</strain>
    </source>
</reference>